<proteinExistence type="predicted"/>
<dbReference type="AlphaFoldDB" id="A0A4C1XE54"/>
<evidence type="ECO:0000256" key="1">
    <source>
        <dbReference type="SAM" id="MobiDB-lite"/>
    </source>
</evidence>
<organism evidence="2 3">
    <name type="scientific">Eumeta variegata</name>
    <name type="common">Bagworm moth</name>
    <name type="synonym">Eumeta japonica</name>
    <dbReference type="NCBI Taxonomy" id="151549"/>
    <lineage>
        <taxon>Eukaryota</taxon>
        <taxon>Metazoa</taxon>
        <taxon>Ecdysozoa</taxon>
        <taxon>Arthropoda</taxon>
        <taxon>Hexapoda</taxon>
        <taxon>Insecta</taxon>
        <taxon>Pterygota</taxon>
        <taxon>Neoptera</taxon>
        <taxon>Endopterygota</taxon>
        <taxon>Lepidoptera</taxon>
        <taxon>Glossata</taxon>
        <taxon>Ditrysia</taxon>
        <taxon>Tineoidea</taxon>
        <taxon>Psychidae</taxon>
        <taxon>Oiketicinae</taxon>
        <taxon>Eumeta</taxon>
    </lineage>
</organism>
<name>A0A4C1XE54_EUMVA</name>
<keyword evidence="3" id="KW-1185">Reference proteome</keyword>
<gene>
    <name evidence="2" type="ORF">EVAR_47442_1</name>
</gene>
<reference evidence="2 3" key="1">
    <citation type="journal article" date="2019" name="Commun. Biol.">
        <title>The bagworm genome reveals a unique fibroin gene that provides high tensile strength.</title>
        <authorList>
            <person name="Kono N."/>
            <person name="Nakamura H."/>
            <person name="Ohtoshi R."/>
            <person name="Tomita M."/>
            <person name="Numata K."/>
            <person name="Arakawa K."/>
        </authorList>
    </citation>
    <scope>NUCLEOTIDE SEQUENCE [LARGE SCALE GENOMIC DNA]</scope>
</reference>
<evidence type="ECO:0000313" key="3">
    <source>
        <dbReference type="Proteomes" id="UP000299102"/>
    </source>
</evidence>
<accession>A0A4C1XE54</accession>
<dbReference type="EMBL" id="BGZK01000794">
    <property type="protein sequence ID" value="GBP60704.1"/>
    <property type="molecule type" value="Genomic_DNA"/>
</dbReference>
<protein>
    <submittedName>
        <fullName evidence="2">Uncharacterized protein</fullName>
    </submittedName>
</protein>
<evidence type="ECO:0000313" key="2">
    <source>
        <dbReference type="EMBL" id="GBP60704.1"/>
    </source>
</evidence>
<sequence length="73" mass="8400">MGRRVPQQDNRHIWHRSPSRENNQVTFRGGELQSKKAKINCKACKDTDSTEAALKTEVSEKYREGPSTPFVRL</sequence>
<feature type="region of interest" description="Disordered" evidence="1">
    <location>
        <begin position="1"/>
        <end position="31"/>
    </location>
</feature>
<comment type="caution">
    <text evidence="2">The sequence shown here is derived from an EMBL/GenBank/DDBJ whole genome shotgun (WGS) entry which is preliminary data.</text>
</comment>
<dbReference type="Proteomes" id="UP000299102">
    <property type="component" value="Unassembled WGS sequence"/>
</dbReference>